<dbReference type="EMBL" id="FMZW01000016">
    <property type="protein sequence ID" value="SDD87502.1"/>
    <property type="molecule type" value="Genomic_DNA"/>
</dbReference>
<dbReference type="Proteomes" id="UP000199245">
    <property type="component" value="Unassembled WGS sequence"/>
</dbReference>
<proteinExistence type="inferred from homology"/>
<name>A0A1G6YB07_9BRAD</name>
<evidence type="ECO:0000313" key="3">
    <source>
        <dbReference type="EMBL" id="SDD87502.1"/>
    </source>
</evidence>
<evidence type="ECO:0000259" key="2">
    <source>
        <dbReference type="SMART" id="SM00822"/>
    </source>
</evidence>
<protein>
    <submittedName>
        <fullName evidence="3">NAD(P)-dependent dehydrogenase, short-chain alcohol dehydrogenase family</fullName>
    </submittedName>
</protein>
<organism evidence="3 4">
    <name type="scientific">Bradyrhizobium brasilense</name>
    <dbReference type="NCBI Taxonomy" id="1419277"/>
    <lineage>
        <taxon>Bacteria</taxon>
        <taxon>Pseudomonadati</taxon>
        <taxon>Pseudomonadota</taxon>
        <taxon>Alphaproteobacteria</taxon>
        <taxon>Hyphomicrobiales</taxon>
        <taxon>Nitrobacteraceae</taxon>
        <taxon>Bradyrhizobium</taxon>
    </lineage>
</organism>
<dbReference type="SMART" id="SM00822">
    <property type="entry name" value="PKS_KR"/>
    <property type="match status" value="1"/>
</dbReference>
<dbReference type="Gene3D" id="3.40.50.720">
    <property type="entry name" value="NAD(P)-binding Rossmann-like Domain"/>
    <property type="match status" value="1"/>
</dbReference>
<dbReference type="InterPro" id="IPR002347">
    <property type="entry name" value="SDR_fam"/>
</dbReference>
<reference evidence="3 4" key="1">
    <citation type="submission" date="2016-10" db="EMBL/GenBank/DDBJ databases">
        <authorList>
            <person name="de Groot N.N."/>
        </authorList>
    </citation>
    <scope>NUCLEOTIDE SEQUENCE [LARGE SCALE GENOMIC DNA]</scope>
    <source>
        <strain evidence="3 4">R5</strain>
    </source>
</reference>
<dbReference type="InterPro" id="IPR036291">
    <property type="entry name" value="NAD(P)-bd_dom_sf"/>
</dbReference>
<evidence type="ECO:0000256" key="1">
    <source>
        <dbReference type="ARBA" id="ARBA00006484"/>
    </source>
</evidence>
<dbReference type="FunFam" id="3.40.50.720:FF:000084">
    <property type="entry name" value="Short-chain dehydrogenase reductase"/>
    <property type="match status" value="1"/>
</dbReference>
<dbReference type="PANTHER" id="PTHR42879:SF2">
    <property type="entry name" value="3-OXOACYL-[ACYL-CARRIER-PROTEIN] REDUCTASE FABG"/>
    <property type="match status" value="1"/>
</dbReference>
<dbReference type="GO" id="GO:0032787">
    <property type="term" value="P:monocarboxylic acid metabolic process"/>
    <property type="evidence" value="ECO:0007669"/>
    <property type="project" value="UniProtKB-ARBA"/>
</dbReference>
<comment type="similarity">
    <text evidence="1">Belongs to the short-chain dehydrogenases/reductases (SDR) family.</text>
</comment>
<dbReference type="InterPro" id="IPR057326">
    <property type="entry name" value="KR_dom"/>
</dbReference>
<dbReference type="AlphaFoldDB" id="A0A1G6YB07"/>
<dbReference type="SUPFAM" id="SSF51735">
    <property type="entry name" value="NAD(P)-binding Rossmann-fold domains"/>
    <property type="match status" value="1"/>
</dbReference>
<feature type="domain" description="Ketoreductase" evidence="2">
    <location>
        <begin position="33"/>
        <end position="203"/>
    </location>
</feature>
<evidence type="ECO:0000313" key="4">
    <source>
        <dbReference type="Proteomes" id="UP000199245"/>
    </source>
</evidence>
<dbReference type="PRINTS" id="PR00081">
    <property type="entry name" value="GDHRDH"/>
</dbReference>
<dbReference type="Pfam" id="PF13561">
    <property type="entry name" value="adh_short_C2"/>
    <property type="match status" value="1"/>
</dbReference>
<dbReference type="PANTHER" id="PTHR42879">
    <property type="entry name" value="3-OXOACYL-(ACYL-CARRIER-PROTEIN) REDUCTASE"/>
    <property type="match status" value="1"/>
</dbReference>
<dbReference type="PRINTS" id="PR00080">
    <property type="entry name" value="SDRFAMILY"/>
</dbReference>
<accession>A0A1G6YB07</accession>
<dbReference type="InterPro" id="IPR020904">
    <property type="entry name" value="Sc_DH/Rdtase_CS"/>
</dbReference>
<dbReference type="InterPro" id="IPR050259">
    <property type="entry name" value="SDR"/>
</dbReference>
<sequence length="270" mass="27118">MHAKGSPRSSSGASLYSRGAEVASLPFGRLDGRRAFVSGGARGIGAAIARSFAGAGARVVIADLDVAAASELARETGAGVAGLDVSDATAVQAVMAQDGPFDIVVNNAGVDQHTFFTDTTAEDWARLIAVNLTSVLACTHAALPAMQAARFGRIINVTSEAARLGSKGGAVYSAAKGGVISFTRSIARENARYGITANAIAPGPIRTPMLEQAVAKGGDRILQAMTGATLLGRLGEPEEVAAAALFLASDQAAYITGETLGVSGGMGIGG</sequence>
<dbReference type="PROSITE" id="PS00061">
    <property type="entry name" value="ADH_SHORT"/>
    <property type="match status" value="1"/>
</dbReference>
<gene>
    <name evidence="3" type="ORF">SAMN05216337_1016126</name>
</gene>